<dbReference type="GO" id="GO:0055105">
    <property type="term" value="F:ubiquitin-protein transferase inhibitor activity"/>
    <property type="evidence" value="ECO:0007669"/>
    <property type="project" value="TreeGrafter"/>
</dbReference>
<dbReference type="PANTHER" id="PTHR15430">
    <property type="entry name" value="GLOMULIN"/>
    <property type="match status" value="1"/>
</dbReference>
<accession>A0AA38T977</accession>
<protein>
    <recommendedName>
        <fullName evidence="3">Aberrant root formation protein</fullName>
    </recommendedName>
</protein>
<evidence type="ECO:0000313" key="2">
    <source>
        <dbReference type="Proteomes" id="UP001172457"/>
    </source>
</evidence>
<sequence length="104" mass="11838">MVGRVTKKDTRFRAVLSALNLYRFILITESSGNTNYTEVLSKNNLQKVYREWLEPLRALVSGVAAETQKDNNQLAFDTVCALNPLHFVLHRCIELVEENLKGCP</sequence>
<evidence type="ECO:0008006" key="3">
    <source>
        <dbReference type="Google" id="ProtNLM"/>
    </source>
</evidence>
<keyword evidence="2" id="KW-1185">Reference proteome</keyword>
<dbReference type="GO" id="GO:0005737">
    <property type="term" value="C:cytoplasm"/>
    <property type="evidence" value="ECO:0007669"/>
    <property type="project" value="TreeGrafter"/>
</dbReference>
<gene>
    <name evidence="1" type="ORF">OSB04_019121</name>
</gene>
<dbReference type="PANTHER" id="PTHR15430:SF1">
    <property type="entry name" value="GLOMULIN"/>
    <property type="match status" value="1"/>
</dbReference>
<dbReference type="EMBL" id="JARYMX010000005">
    <property type="protein sequence ID" value="KAJ9546578.1"/>
    <property type="molecule type" value="Genomic_DNA"/>
</dbReference>
<proteinExistence type="predicted"/>
<dbReference type="InterPro" id="IPR019516">
    <property type="entry name" value="Glomulin/ALF4"/>
</dbReference>
<dbReference type="AlphaFoldDB" id="A0AA38T977"/>
<evidence type="ECO:0000313" key="1">
    <source>
        <dbReference type="EMBL" id="KAJ9546578.1"/>
    </source>
</evidence>
<organism evidence="1 2">
    <name type="scientific">Centaurea solstitialis</name>
    <name type="common">yellow star-thistle</name>
    <dbReference type="NCBI Taxonomy" id="347529"/>
    <lineage>
        <taxon>Eukaryota</taxon>
        <taxon>Viridiplantae</taxon>
        <taxon>Streptophyta</taxon>
        <taxon>Embryophyta</taxon>
        <taxon>Tracheophyta</taxon>
        <taxon>Spermatophyta</taxon>
        <taxon>Magnoliopsida</taxon>
        <taxon>eudicotyledons</taxon>
        <taxon>Gunneridae</taxon>
        <taxon>Pentapetalae</taxon>
        <taxon>asterids</taxon>
        <taxon>campanulids</taxon>
        <taxon>Asterales</taxon>
        <taxon>Asteraceae</taxon>
        <taxon>Carduoideae</taxon>
        <taxon>Cardueae</taxon>
        <taxon>Centaureinae</taxon>
        <taxon>Centaurea</taxon>
    </lineage>
</organism>
<name>A0AA38T977_9ASTR</name>
<reference evidence="1" key="1">
    <citation type="submission" date="2023-03" db="EMBL/GenBank/DDBJ databases">
        <title>Chromosome-scale reference genome and RAD-based genetic map of yellow starthistle (Centaurea solstitialis) reveal putative structural variation and QTLs associated with invader traits.</title>
        <authorList>
            <person name="Reatini B."/>
            <person name="Cang F.A."/>
            <person name="Jiang Q."/>
            <person name="Mckibben M.T.W."/>
            <person name="Barker M.S."/>
            <person name="Rieseberg L.H."/>
            <person name="Dlugosch K.M."/>
        </authorList>
    </citation>
    <scope>NUCLEOTIDE SEQUENCE</scope>
    <source>
        <strain evidence="1">CAN-66</strain>
        <tissue evidence="1">Leaf</tissue>
    </source>
</reference>
<dbReference type="Proteomes" id="UP001172457">
    <property type="component" value="Chromosome 5"/>
</dbReference>
<comment type="caution">
    <text evidence="1">The sequence shown here is derived from an EMBL/GenBank/DDBJ whole genome shotgun (WGS) entry which is preliminary data.</text>
</comment>